<evidence type="ECO:0000313" key="11">
    <source>
        <dbReference type="EMBL" id="PAA56345.1"/>
    </source>
</evidence>
<dbReference type="EMBL" id="NIVC01002632">
    <property type="protein sequence ID" value="PAA56345.1"/>
    <property type="molecule type" value="Genomic_DNA"/>
</dbReference>
<name>A0A267G3G7_9PLAT</name>
<dbReference type="EMBL" id="NIVC01000617">
    <property type="protein sequence ID" value="PAA79772.1"/>
    <property type="molecule type" value="Genomic_DNA"/>
</dbReference>
<sequence>MPSYASSSSGSFRAAYRSFRTKRFTLPAAYAVAALLAVAALYRILRSPPGDATAQQSLSNVETLRKHADQRQQHLQPPQLSDSKLSDIVAKARLQLESKEGRTVGSQELLRRVQAEINRRQLGLEIKDYEGTGGHRHDRVSLAQLLALPKPRQLDKPEVLLRPNFKACQAGKEPLFLVLVHTRAAEIAYRNAIRETWYSPTKSHTKFINSRPHLWRVLFTTGSGRGANLQREIEEEAREFGDILQFRFLDTPHSGQRKTMGALMELNEDAQFQRCKPKFLLKVTDDTFVNMPAFVHWLAAKFPAGKQTGLYVGHTVHGDVPDRNPQRTGYVSESIYPYPAFPDYNKNPAYLISWDLIPRLAGEIPKLEPIGVDDVYIGVLMARIGVRPQFNDHFVMLEGPMDVCMHLRMFFISHLPPVEVLNVFERNSQGRRLNECKDVLPYHSDKLDL</sequence>
<dbReference type="GO" id="GO:0000139">
    <property type="term" value="C:Golgi membrane"/>
    <property type="evidence" value="ECO:0007669"/>
    <property type="project" value="UniProtKB-SubCell"/>
</dbReference>
<evidence type="ECO:0000256" key="8">
    <source>
        <dbReference type="ARBA" id="ARBA00023034"/>
    </source>
</evidence>
<keyword evidence="4" id="KW-0808">Transferase</keyword>
<dbReference type="PANTHER" id="PTHR11214">
    <property type="entry name" value="BETA-1,3-N-ACETYLGLUCOSAMINYLTRANSFERASE"/>
    <property type="match status" value="1"/>
</dbReference>
<dbReference type="OrthoDB" id="5512589at2759"/>
<evidence type="ECO:0000256" key="4">
    <source>
        <dbReference type="ARBA" id="ARBA00022679"/>
    </source>
</evidence>
<organism evidence="12 13">
    <name type="scientific">Macrostomum lignano</name>
    <dbReference type="NCBI Taxonomy" id="282301"/>
    <lineage>
        <taxon>Eukaryota</taxon>
        <taxon>Metazoa</taxon>
        <taxon>Spiralia</taxon>
        <taxon>Lophotrochozoa</taxon>
        <taxon>Platyhelminthes</taxon>
        <taxon>Rhabditophora</taxon>
        <taxon>Macrostomorpha</taxon>
        <taxon>Macrostomida</taxon>
        <taxon>Macrostomidae</taxon>
        <taxon>Macrostomum</taxon>
    </lineage>
</organism>
<dbReference type="GO" id="GO:0016758">
    <property type="term" value="F:hexosyltransferase activity"/>
    <property type="evidence" value="ECO:0007669"/>
    <property type="project" value="InterPro"/>
</dbReference>
<accession>A0A267G3G7</accession>
<dbReference type="EC" id="2.4.1.-" evidence="10"/>
<protein>
    <recommendedName>
        <fullName evidence="10">Hexosyltransferase</fullName>
        <ecNumber evidence="10">2.4.1.-</ecNumber>
    </recommendedName>
</protein>
<dbReference type="STRING" id="282301.A0A267G3G7"/>
<dbReference type="Pfam" id="PF01762">
    <property type="entry name" value="Galactosyl_T"/>
    <property type="match status" value="1"/>
</dbReference>
<keyword evidence="5" id="KW-0812">Transmembrane</keyword>
<proteinExistence type="inferred from homology"/>
<evidence type="ECO:0000256" key="7">
    <source>
        <dbReference type="ARBA" id="ARBA00022989"/>
    </source>
</evidence>
<gene>
    <name evidence="11" type="ORF">BOX15_Mlig009343g1</name>
    <name evidence="12" type="ORF">BOX15_Mlig009343g4</name>
</gene>
<keyword evidence="8 10" id="KW-0333">Golgi apparatus</keyword>
<keyword evidence="6" id="KW-0735">Signal-anchor</keyword>
<keyword evidence="7" id="KW-1133">Transmembrane helix</keyword>
<evidence type="ECO:0000256" key="5">
    <source>
        <dbReference type="ARBA" id="ARBA00022692"/>
    </source>
</evidence>
<comment type="similarity">
    <text evidence="2 10">Belongs to the glycosyltransferase 31 family.</text>
</comment>
<keyword evidence="13" id="KW-1185">Reference proteome</keyword>
<keyword evidence="9" id="KW-0472">Membrane</keyword>
<reference evidence="12 13" key="1">
    <citation type="submission" date="2017-06" db="EMBL/GenBank/DDBJ databases">
        <title>A platform for efficient transgenesis in Macrostomum lignano, a flatworm model organism for stem cell research.</title>
        <authorList>
            <person name="Berezikov E."/>
        </authorList>
    </citation>
    <scope>NUCLEOTIDE SEQUENCE [LARGE SCALE GENOMIC DNA]</scope>
    <source>
        <strain evidence="12">DV1</strain>
        <tissue evidence="12">Whole organism</tissue>
    </source>
</reference>
<dbReference type="PANTHER" id="PTHR11214:SF3">
    <property type="entry name" value="BETA-1,3-GALACTOSYLTRANSFERASE 6"/>
    <property type="match status" value="1"/>
</dbReference>
<comment type="subcellular location">
    <subcellularLocation>
        <location evidence="1 10">Golgi apparatus membrane</location>
        <topology evidence="1 10">Single-pass type II membrane protein</topology>
    </subcellularLocation>
</comment>
<evidence type="ECO:0000256" key="2">
    <source>
        <dbReference type="ARBA" id="ARBA00008661"/>
    </source>
</evidence>
<evidence type="ECO:0000256" key="10">
    <source>
        <dbReference type="RuleBase" id="RU363063"/>
    </source>
</evidence>
<comment type="caution">
    <text evidence="12">The sequence shown here is derived from an EMBL/GenBank/DDBJ whole genome shotgun (WGS) entry which is preliminary data.</text>
</comment>
<dbReference type="Proteomes" id="UP000215902">
    <property type="component" value="Unassembled WGS sequence"/>
</dbReference>
<evidence type="ECO:0000256" key="3">
    <source>
        <dbReference type="ARBA" id="ARBA00022676"/>
    </source>
</evidence>
<evidence type="ECO:0000313" key="13">
    <source>
        <dbReference type="Proteomes" id="UP000215902"/>
    </source>
</evidence>
<dbReference type="GO" id="GO:0006493">
    <property type="term" value="P:protein O-linked glycosylation"/>
    <property type="evidence" value="ECO:0007669"/>
    <property type="project" value="TreeGrafter"/>
</dbReference>
<keyword evidence="3 10" id="KW-0328">Glycosyltransferase</keyword>
<dbReference type="InterPro" id="IPR002659">
    <property type="entry name" value="Glyco_trans_31"/>
</dbReference>
<evidence type="ECO:0000256" key="1">
    <source>
        <dbReference type="ARBA" id="ARBA00004323"/>
    </source>
</evidence>
<evidence type="ECO:0000313" key="12">
    <source>
        <dbReference type="EMBL" id="PAA79772.1"/>
    </source>
</evidence>
<dbReference type="Gene3D" id="3.90.550.50">
    <property type="match status" value="1"/>
</dbReference>
<evidence type="ECO:0000256" key="9">
    <source>
        <dbReference type="ARBA" id="ARBA00023136"/>
    </source>
</evidence>
<evidence type="ECO:0000256" key="6">
    <source>
        <dbReference type="ARBA" id="ARBA00022968"/>
    </source>
</evidence>
<dbReference type="AlphaFoldDB" id="A0A267G3G7"/>